<dbReference type="GO" id="GO:0051321">
    <property type="term" value="P:meiotic cell cycle"/>
    <property type="evidence" value="ECO:0007669"/>
    <property type="project" value="UniProtKB-KW"/>
</dbReference>
<evidence type="ECO:0000256" key="1">
    <source>
        <dbReference type="ARBA" id="ARBA00004123"/>
    </source>
</evidence>
<keyword evidence="7" id="KW-1185">Reference proteome</keyword>
<comment type="subcellular location">
    <subcellularLocation>
        <location evidence="1">Nucleus</location>
    </subcellularLocation>
</comment>
<feature type="coiled-coil region" evidence="5">
    <location>
        <begin position="10"/>
        <end position="37"/>
    </location>
</feature>
<keyword evidence="3" id="KW-0539">Nucleus</keyword>
<evidence type="ECO:0000256" key="5">
    <source>
        <dbReference type="SAM" id="Coils"/>
    </source>
</evidence>
<keyword evidence="2" id="KW-0233">DNA recombination</keyword>
<organism evidence="6 7">
    <name type="scientific">Cirrhinus mrigala</name>
    <name type="common">Mrigala</name>
    <dbReference type="NCBI Taxonomy" id="683832"/>
    <lineage>
        <taxon>Eukaryota</taxon>
        <taxon>Metazoa</taxon>
        <taxon>Chordata</taxon>
        <taxon>Craniata</taxon>
        <taxon>Vertebrata</taxon>
        <taxon>Euteleostomi</taxon>
        <taxon>Actinopterygii</taxon>
        <taxon>Neopterygii</taxon>
        <taxon>Teleostei</taxon>
        <taxon>Ostariophysi</taxon>
        <taxon>Cypriniformes</taxon>
        <taxon>Cyprinidae</taxon>
        <taxon>Labeoninae</taxon>
        <taxon>Labeonini</taxon>
        <taxon>Cirrhinus</taxon>
    </lineage>
</organism>
<dbReference type="AlphaFoldDB" id="A0ABD0RH28"/>
<protein>
    <submittedName>
        <fullName evidence="6">Uncharacterized protein</fullName>
    </submittedName>
</protein>
<reference evidence="6 7" key="1">
    <citation type="submission" date="2024-05" db="EMBL/GenBank/DDBJ databases">
        <title>Genome sequencing and assembly of Indian major carp, Cirrhinus mrigala (Hamilton, 1822).</title>
        <authorList>
            <person name="Mohindra V."/>
            <person name="Chowdhury L.M."/>
            <person name="Lal K."/>
            <person name="Jena J.K."/>
        </authorList>
    </citation>
    <scope>NUCLEOTIDE SEQUENCE [LARGE SCALE GENOMIC DNA]</scope>
    <source>
        <strain evidence="6">CM1030</strain>
        <tissue evidence="6">Blood</tissue>
    </source>
</reference>
<keyword evidence="4" id="KW-0469">Meiosis</keyword>
<evidence type="ECO:0000313" key="6">
    <source>
        <dbReference type="EMBL" id="KAL0197365.1"/>
    </source>
</evidence>
<accession>A0ABD0RH28</accession>
<dbReference type="Proteomes" id="UP001529510">
    <property type="component" value="Unassembled WGS sequence"/>
</dbReference>
<feature type="non-terminal residue" evidence="6">
    <location>
        <position position="1"/>
    </location>
</feature>
<dbReference type="EMBL" id="JAMKFB020000003">
    <property type="protein sequence ID" value="KAL0197365.1"/>
    <property type="molecule type" value="Genomic_DNA"/>
</dbReference>
<keyword evidence="5" id="KW-0175">Coiled coil</keyword>
<proteinExistence type="predicted"/>
<sequence length="49" mass="5605">LKELNSSLTTAEMKTQIQELQADCSGYKERLEKIKSATNHVTPEERQKV</sequence>
<evidence type="ECO:0000256" key="3">
    <source>
        <dbReference type="ARBA" id="ARBA00023242"/>
    </source>
</evidence>
<evidence type="ECO:0000256" key="2">
    <source>
        <dbReference type="ARBA" id="ARBA00023172"/>
    </source>
</evidence>
<comment type="caution">
    <text evidence="6">The sequence shown here is derived from an EMBL/GenBank/DDBJ whole genome shotgun (WGS) entry which is preliminary data.</text>
</comment>
<evidence type="ECO:0000256" key="4">
    <source>
        <dbReference type="ARBA" id="ARBA00023254"/>
    </source>
</evidence>
<dbReference type="PANTHER" id="PTHR15938">
    <property type="entry name" value="TBP-1 INTERACTING PROTEIN"/>
    <property type="match status" value="1"/>
</dbReference>
<dbReference type="GO" id="GO:0006310">
    <property type="term" value="P:DNA recombination"/>
    <property type="evidence" value="ECO:0007669"/>
    <property type="project" value="UniProtKB-KW"/>
</dbReference>
<gene>
    <name evidence="6" type="ORF">M9458_005905</name>
</gene>
<dbReference type="PANTHER" id="PTHR15938:SF0">
    <property type="entry name" value="HOMOLOGOUS-PAIRING PROTEIN 2 HOMOLOG"/>
    <property type="match status" value="1"/>
</dbReference>
<dbReference type="GO" id="GO:0005634">
    <property type="term" value="C:nucleus"/>
    <property type="evidence" value="ECO:0007669"/>
    <property type="project" value="UniProtKB-SubCell"/>
</dbReference>
<evidence type="ECO:0000313" key="7">
    <source>
        <dbReference type="Proteomes" id="UP001529510"/>
    </source>
</evidence>
<name>A0ABD0RH28_CIRMR</name>